<dbReference type="InterPro" id="IPR013088">
    <property type="entry name" value="Znf_NHR/GATA"/>
</dbReference>
<dbReference type="GO" id="GO:0003682">
    <property type="term" value="F:chromatin binding"/>
    <property type="evidence" value="ECO:0007669"/>
    <property type="project" value="InterPro"/>
</dbReference>
<keyword evidence="15" id="KW-1185">Reference proteome</keyword>
<dbReference type="Gene3D" id="3.30.50.10">
    <property type="entry name" value="Erythroid Transcription Factor GATA-1, subunit A"/>
    <property type="match status" value="1"/>
</dbReference>
<name>S2J9B8_MUCC1</name>
<evidence type="ECO:0000256" key="2">
    <source>
        <dbReference type="ARBA" id="ARBA00022771"/>
    </source>
</evidence>
<dbReference type="InterPro" id="IPR029617">
    <property type="entry name" value="Snt2"/>
</dbReference>
<dbReference type="OrthoDB" id="336088at2759"/>
<evidence type="ECO:0000259" key="13">
    <source>
        <dbReference type="PROSITE" id="PS51805"/>
    </source>
</evidence>
<dbReference type="InterPro" id="IPR000949">
    <property type="entry name" value="ELM2_dom"/>
</dbReference>
<feature type="region of interest" description="Disordered" evidence="7">
    <location>
        <begin position="382"/>
        <end position="455"/>
    </location>
</feature>
<feature type="domain" description="BAH" evidence="10">
    <location>
        <begin position="19"/>
        <end position="135"/>
    </location>
</feature>
<dbReference type="SMART" id="SM00401">
    <property type="entry name" value="ZnF_GATA"/>
    <property type="match status" value="1"/>
</dbReference>
<dbReference type="Gene3D" id="1.10.10.60">
    <property type="entry name" value="Homeodomain-like"/>
    <property type="match status" value="1"/>
</dbReference>
<dbReference type="SUPFAM" id="SSF57903">
    <property type="entry name" value="FYVE/PHD zinc finger"/>
    <property type="match status" value="2"/>
</dbReference>
<dbReference type="GO" id="GO:0004842">
    <property type="term" value="F:ubiquitin-protein transferase activity"/>
    <property type="evidence" value="ECO:0007669"/>
    <property type="project" value="TreeGrafter"/>
</dbReference>
<dbReference type="PROSITE" id="PS00028">
    <property type="entry name" value="ZINC_FINGER_C2H2_1"/>
    <property type="match status" value="1"/>
</dbReference>
<dbReference type="PROSITE" id="PS51038">
    <property type="entry name" value="BAH"/>
    <property type="match status" value="1"/>
</dbReference>
<feature type="domain" description="PHD-type" evidence="8">
    <location>
        <begin position="172"/>
        <end position="224"/>
    </location>
</feature>
<dbReference type="PROSITE" id="PS51293">
    <property type="entry name" value="SANT"/>
    <property type="match status" value="1"/>
</dbReference>
<dbReference type="InterPro" id="IPR013083">
    <property type="entry name" value="Znf_RING/FYVE/PHD"/>
</dbReference>
<reference evidence="15" key="1">
    <citation type="submission" date="2013-05" db="EMBL/GenBank/DDBJ databases">
        <title>The Genome sequence of Mucor circinelloides f. circinelloides 1006PhL.</title>
        <authorList>
            <consortium name="The Broad Institute Genomics Platform"/>
            <person name="Cuomo C."/>
            <person name="Earl A."/>
            <person name="Findley K."/>
            <person name="Lee S.C."/>
            <person name="Walker B."/>
            <person name="Young S."/>
            <person name="Zeng Q."/>
            <person name="Gargeya S."/>
            <person name="Fitzgerald M."/>
            <person name="Haas B."/>
            <person name="Abouelleil A."/>
            <person name="Allen A.W."/>
            <person name="Alvarado L."/>
            <person name="Arachchi H.M."/>
            <person name="Berlin A.M."/>
            <person name="Chapman S.B."/>
            <person name="Gainer-Dewar J."/>
            <person name="Goldberg J."/>
            <person name="Griggs A."/>
            <person name="Gujja S."/>
            <person name="Hansen M."/>
            <person name="Howarth C."/>
            <person name="Imamovic A."/>
            <person name="Ireland A."/>
            <person name="Larimer J."/>
            <person name="McCowan C."/>
            <person name="Murphy C."/>
            <person name="Pearson M."/>
            <person name="Poon T.W."/>
            <person name="Priest M."/>
            <person name="Roberts A."/>
            <person name="Saif S."/>
            <person name="Shea T."/>
            <person name="Sisk P."/>
            <person name="Sykes S."/>
            <person name="Wortman J."/>
            <person name="Nusbaum C."/>
            <person name="Birren B."/>
        </authorList>
    </citation>
    <scope>NUCLEOTIDE SEQUENCE [LARGE SCALE GENOMIC DNA]</scope>
    <source>
        <strain evidence="15">1006PhL</strain>
    </source>
</reference>
<feature type="compositionally biased region" description="Low complexity" evidence="7">
    <location>
        <begin position="238"/>
        <end position="264"/>
    </location>
</feature>
<dbReference type="OMA" id="WVMDEPP"/>
<dbReference type="InterPro" id="IPR001025">
    <property type="entry name" value="BAH_dom"/>
</dbReference>
<gene>
    <name evidence="14" type="ORF">HMPREF1544_06972</name>
</gene>
<dbReference type="CDD" id="cd15497">
    <property type="entry name" value="PHD1_Snt2p_like"/>
    <property type="match status" value="1"/>
</dbReference>
<dbReference type="InParanoid" id="S2J9B8"/>
<dbReference type="InterPro" id="IPR013087">
    <property type="entry name" value="Znf_C2H2_type"/>
</dbReference>
<dbReference type="InterPro" id="IPR011011">
    <property type="entry name" value="Znf_FYVE_PHD"/>
</dbReference>
<dbReference type="InterPro" id="IPR034732">
    <property type="entry name" value="EPHD"/>
</dbReference>
<evidence type="ECO:0000256" key="6">
    <source>
        <dbReference type="PROSITE-ProRule" id="PRU00094"/>
    </source>
</evidence>
<dbReference type="PROSITE" id="PS51805">
    <property type="entry name" value="EPHD"/>
    <property type="match status" value="1"/>
</dbReference>
<dbReference type="GO" id="GO:0008270">
    <property type="term" value="F:zinc ion binding"/>
    <property type="evidence" value="ECO:0007669"/>
    <property type="project" value="UniProtKB-KW"/>
</dbReference>
<dbReference type="InterPro" id="IPR019786">
    <property type="entry name" value="Zinc_finger_PHD-type_CS"/>
</dbReference>
<dbReference type="Pfam" id="PF01426">
    <property type="entry name" value="BAH"/>
    <property type="match status" value="1"/>
</dbReference>
<evidence type="ECO:0000256" key="4">
    <source>
        <dbReference type="ARBA" id="ARBA00023125"/>
    </source>
</evidence>
<sequence length="1084" mass="122753">MSDIKTAHNITETELSDGTTIYINDHVYLASEHLGEPYYIGRVMEFCTSHKRKGLQVRIAWYNRLKDIINRKSADPCLLVATMHSDIHPVSSIRGKCTVMHKYYVPNIDVYRKQQDHFYYNQLYDRYIQRVYDVVPCETVQNVPMDTLEALKSRYQFIAVEQGKAADLTVARRICCVCQQWCQSAVSVKCAACQKSFHMSCLNPPLVRKPSKGFAWQCAFCTRQEQLAESNPDSPIASVTSHTRSSSSKASSPETSESQQQTTKDLSIAAATAAVVATKAELKRQVRATRSQVKQQQQQETLALNSMVAEDAVNNMTDTSPNSTKTKPTIKKEGPKAQQMNMTNMWPFRYFGVNTAITDILDVDDRIYPRAKSRIGAKYQANVPDFVPPSRHSRHSSSTPASRSPRGSWQEESSTKKELQDILDRQTPISQDDMASPFSASSDMTSGMRPTRGTDDTVTVIYRPDILSEGTIDRYMDHVKELKNIPLPPYNSDLMDRALYELELNNYDTDTAYDNMSKLNGDDFKHIVEWTPAEIEAFEQSIRDHGHDLNYAKAAVKTKDMADIVRYFYQWKKTDRYEPVYSEWTKVYRPLKKFKKFPRDIKREAEEARLEKENEMAAAKSQEDTDLTIVPRSTYSSKPYQCMNCFTDQSRIWRRSPSDFDRKRKVFSKVLCNDCGIFWLKYAKIKPISSDTRIANMTISSNNAANSSSQLGGDHKRKRGELLGNMKKRSKEDKEYMQFDPSPCTICHIMSGPADSLYTCYACGMSVHHDCYGVKHKAEHIGWRCDPCQNKKKPVASYNYECVLCYNTTSKHQALKMTSGYCWVHVQCAAFIPEVKFTNPATFSPVEYIGCVNPARIEADCSLCDDKRGACVACSECSKSLHVQCAIDSNYRLTFEILPYNAKNHRHQPNCPIIPAGLFGPGSASGIMVPQIICPAHSLTGRQLIRIDERTANESRESALYTFCKNYKRISSNSTPAMRRYLASSAFMQSKKAHKKIPSQFDAVIESLSMDASLSSYAGSGPCRSRAILTSSSSSSASKSARSCSQCPAKFSPIWWSVGANPYSLQRLCQRCHNKEQFNHQHVH</sequence>
<dbReference type="eggNOG" id="KOG0955">
    <property type="taxonomic scope" value="Eukaryota"/>
</dbReference>
<dbReference type="Gene3D" id="3.30.40.10">
    <property type="entry name" value="Zinc/RING finger domain, C3HC4 (zinc finger)"/>
    <property type="match status" value="3"/>
</dbReference>
<dbReference type="PANTHER" id="PTHR47672">
    <property type="entry name" value="E3 UBIQUITIN-PROTEIN LIGASE SNT2"/>
    <property type="match status" value="1"/>
</dbReference>
<dbReference type="STRING" id="1220926.S2J9B8"/>
<dbReference type="GO" id="GO:0048189">
    <property type="term" value="C:Lid2 complex"/>
    <property type="evidence" value="ECO:0007669"/>
    <property type="project" value="TreeGrafter"/>
</dbReference>
<dbReference type="SMART" id="SM00249">
    <property type="entry name" value="PHD"/>
    <property type="match status" value="3"/>
</dbReference>
<dbReference type="SUPFAM" id="SSF57716">
    <property type="entry name" value="Glucocorticoid receptor-like (DNA-binding domain)"/>
    <property type="match status" value="1"/>
</dbReference>
<dbReference type="GO" id="GO:0043565">
    <property type="term" value="F:sequence-specific DNA binding"/>
    <property type="evidence" value="ECO:0007669"/>
    <property type="project" value="InterPro"/>
</dbReference>
<feature type="region of interest" description="Disordered" evidence="7">
    <location>
        <begin position="231"/>
        <end position="264"/>
    </location>
</feature>
<feature type="domain" description="GATA-type" evidence="9">
    <location>
        <begin position="636"/>
        <end position="702"/>
    </location>
</feature>
<dbReference type="VEuPathDB" id="FungiDB:HMPREF1544_06972"/>
<feature type="compositionally biased region" description="Basic and acidic residues" evidence="7">
    <location>
        <begin position="413"/>
        <end position="424"/>
    </location>
</feature>
<dbReference type="CDD" id="cd00202">
    <property type="entry name" value="ZnF_GATA"/>
    <property type="match status" value="1"/>
</dbReference>
<dbReference type="AlphaFoldDB" id="S2J9B8"/>
<dbReference type="InterPro" id="IPR043151">
    <property type="entry name" value="BAH_sf"/>
</dbReference>
<dbReference type="SUPFAM" id="SSF46689">
    <property type="entry name" value="Homeodomain-like"/>
    <property type="match status" value="1"/>
</dbReference>
<dbReference type="InterPro" id="IPR000679">
    <property type="entry name" value="Znf_GATA"/>
</dbReference>
<organism evidence="14 15">
    <name type="scientific">Mucor circinelloides f. circinelloides (strain 1006PhL)</name>
    <name type="common">Mucormycosis agent</name>
    <name type="synonym">Calyptromyces circinelloides</name>
    <dbReference type="NCBI Taxonomy" id="1220926"/>
    <lineage>
        <taxon>Eukaryota</taxon>
        <taxon>Fungi</taxon>
        <taxon>Fungi incertae sedis</taxon>
        <taxon>Mucoromycota</taxon>
        <taxon>Mucoromycotina</taxon>
        <taxon>Mucoromycetes</taxon>
        <taxon>Mucorales</taxon>
        <taxon>Mucorineae</taxon>
        <taxon>Mucoraceae</taxon>
        <taxon>Mucor</taxon>
    </lineage>
</organism>
<feature type="compositionally biased region" description="Low complexity" evidence="7">
    <location>
        <begin position="396"/>
        <end position="408"/>
    </location>
</feature>
<dbReference type="SMART" id="SM00439">
    <property type="entry name" value="BAH"/>
    <property type="match status" value="1"/>
</dbReference>
<dbReference type="PROSITE" id="PS51156">
    <property type="entry name" value="ELM2"/>
    <property type="match status" value="1"/>
</dbReference>
<keyword evidence="1" id="KW-0479">Metal-binding</keyword>
<dbReference type="GO" id="GO:0036205">
    <property type="term" value="P:histone catabolic process"/>
    <property type="evidence" value="ECO:0007669"/>
    <property type="project" value="TreeGrafter"/>
</dbReference>
<protein>
    <submittedName>
        <fullName evidence="14">Uncharacterized protein</fullName>
    </submittedName>
</protein>
<dbReference type="PROSITE" id="PS01359">
    <property type="entry name" value="ZF_PHD_1"/>
    <property type="match status" value="1"/>
</dbReference>
<dbReference type="PANTHER" id="PTHR47672:SF1">
    <property type="entry name" value="E3 UBIQUITIN-PROTEIN LIGASE SNT2"/>
    <property type="match status" value="1"/>
</dbReference>
<dbReference type="FunFam" id="1.10.10.60:FF:000012">
    <property type="entry name" value="Metastasis-associated 1 family, member 3"/>
    <property type="match status" value="1"/>
</dbReference>
<keyword evidence="5" id="KW-0539">Nucleus</keyword>
<evidence type="ECO:0000313" key="14">
    <source>
        <dbReference type="EMBL" id="EPB86244.1"/>
    </source>
</evidence>
<dbReference type="GO" id="GO:0006355">
    <property type="term" value="P:regulation of DNA-templated transcription"/>
    <property type="evidence" value="ECO:0007669"/>
    <property type="project" value="InterPro"/>
</dbReference>
<keyword evidence="4" id="KW-0238">DNA-binding</keyword>
<feature type="compositionally biased region" description="Polar residues" evidence="7">
    <location>
        <begin position="314"/>
        <end position="327"/>
    </location>
</feature>
<dbReference type="EMBL" id="KE123993">
    <property type="protein sequence ID" value="EPB86244.1"/>
    <property type="molecule type" value="Genomic_DNA"/>
</dbReference>
<dbReference type="InterPro" id="IPR017884">
    <property type="entry name" value="SANT_dom"/>
</dbReference>
<dbReference type="Pfam" id="PF13832">
    <property type="entry name" value="zf-HC5HC2H_2"/>
    <property type="match status" value="1"/>
</dbReference>
<keyword evidence="2 6" id="KW-0863">Zinc-finger</keyword>
<dbReference type="InterPro" id="IPR009057">
    <property type="entry name" value="Homeodomain-like_sf"/>
</dbReference>
<evidence type="ECO:0000256" key="3">
    <source>
        <dbReference type="ARBA" id="ARBA00022833"/>
    </source>
</evidence>
<accession>S2J9B8</accession>
<keyword evidence="3" id="KW-0862">Zinc</keyword>
<dbReference type="Proteomes" id="UP000014254">
    <property type="component" value="Unassembled WGS sequence"/>
</dbReference>
<feature type="region of interest" description="Disordered" evidence="7">
    <location>
        <begin position="703"/>
        <end position="734"/>
    </location>
</feature>
<dbReference type="Pfam" id="PF00628">
    <property type="entry name" value="PHD"/>
    <property type="match status" value="1"/>
</dbReference>
<evidence type="ECO:0000313" key="15">
    <source>
        <dbReference type="Proteomes" id="UP000014254"/>
    </source>
</evidence>
<dbReference type="InterPro" id="IPR001965">
    <property type="entry name" value="Znf_PHD"/>
</dbReference>
<evidence type="ECO:0000259" key="11">
    <source>
        <dbReference type="PROSITE" id="PS51156"/>
    </source>
</evidence>
<evidence type="ECO:0000259" key="12">
    <source>
        <dbReference type="PROSITE" id="PS51293"/>
    </source>
</evidence>
<evidence type="ECO:0000259" key="8">
    <source>
        <dbReference type="PROSITE" id="PS50016"/>
    </source>
</evidence>
<evidence type="ECO:0000259" key="10">
    <source>
        <dbReference type="PROSITE" id="PS51038"/>
    </source>
</evidence>
<evidence type="ECO:0000256" key="1">
    <source>
        <dbReference type="ARBA" id="ARBA00022723"/>
    </source>
</evidence>
<feature type="domain" description="PHD-type" evidence="13">
    <location>
        <begin position="799"/>
        <end position="906"/>
    </location>
</feature>
<feature type="domain" description="SANT" evidence="12">
    <location>
        <begin position="525"/>
        <end position="576"/>
    </location>
</feature>
<dbReference type="FunCoup" id="S2J9B8">
    <property type="interactions" value="222"/>
</dbReference>
<dbReference type="PROSITE" id="PS50114">
    <property type="entry name" value="GATA_ZN_FINGER_2"/>
    <property type="match status" value="1"/>
</dbReference>
<dbReference type="PROSITE" id="PS50016">
    <property type="entry name" value="ZF_PHD_2"/>
    <property type="match status" value="1"/>
</dbReference>
<evidence type="ECO:0000256" key="5">
    <source>
        <dbReference type="ARBA" id="ARBA00023242"/>
    </source>
</evidence>
<feature type="region of interest" description="Disordered" evidence="7">
    <location>
        <begin position="314"/>
        <end position="337"/>
    </location>
</feature>
<evidence type="ECO:0000259" key="9">
    <source>
        <dbReference type="PROSITE" id="PS50114"/>
    </source>
</evidence>
<dbReference type="InterPro" id="IPR019787">
    <property type="entry name" value="Znf_PHD-finger"/>
</dbReference>
<dbReference type="Gene3D" id="2.30.30.490">
    <property type="match status" value="1"/>
</dbReference>
<feature type="domain" description="ELM2" evidence="11">
    <location>
        <begin position="371"/>
        <end position="520"/>
    </location>
</feature>
<evidence type="ECO:0000256" key="7">
    <source>
        <dbReference type="SAM" id="MobiDB-lite"/>
    </source>
</evidence>
<proteinExistence type="predicted"/>